<dbReference type="OrthoDB" id="62189at2157"/>
<accession>A0A4D6H9N7</accession>
<dbReference type="GO" id="GO:0005198">
    <property type="term" value="F:structural molecule activity"/>
    <property type="evidence" value="ECO:0007669"/>
    <property type="project" value="InterPro"/>
</dbReference>
<dbReference type="GO" id="GO:0097588">
    <property type="term" value="P:archaeal or bacterial-type flagellum-dependent cell motility"/>
    <property type="evidence" value="ECO:0007669"/>
    <property type="project" value="InterPro"/>
</dbReference>
<dbReference type="AlphaFoldDB" id="A0A4D6H9N7"/>
<evidence type="ECO:0000313" key="2">
    <source>
        <dbReference type="Proteomes" id="UP000296706"/>
    </source>
</evidence>
<dbReference type="Proteomes" id="UP000296706">
    <property type="component" value="Chromosome"/>
</dbReference>
<dbReference type="RefSeq" id="WP_049994064.1">
    <property type="nucleotide sequence ID" value="NZ_CP031310.1"/>
</dbReference>
<evidence type="ECO:0000313" key="1">
    <source>
        <dbReference type="EMBL" id="QCC50619.1"/>
    </source>
</evidence>
<protein>
    <submittedName>
        <fullName evidence="1">Flagellin</fullName>
    </submittedName>
</protein>
<dbReference type="EMBL" id="CP031310">
    <property type="protein sequence ID" value="QCC50619.1"/>
    <property type="molecule type" value="Genomic_DNA"/>
</dbReference>
<keyword evidence="1" id="KW-0966">Cell projection</keyword>
<reference evidence="1 2" key="1">
    <citation type="journal article" date="2019" name="Nat. Commun.">
        <title>A new type of DNA phosphorothioation-based antiviral system in archaea.</title>
        <authorList>
            <person name="Xiong L."/>
            <person name="Liu S."/>
            <person name="Chen S."/>
            <person name="Xiao Y."/>
            <person name="Zhu B."/>
            <person name="Gao Y."/>
            <person name="Zhang Y."/>
            <person name="Chen B."/>
            <person name="Luo J."/>
            <person name="Deng Z."/>
            <person name="Chen X."/>
            <person name="Wang L."/>
            <person name="Chen S."/>
        </authorList>
    </citation>
    <scope>NUCLEOTIDE SEQUENCE [LARGE SCALE GENOMIC DNA]</scope>
    <source>
        <strain evidence="1 2">CBA1105</strain>
    </source>
</reference>
<proteinExistence type="predicted"/>
<dbReference type="InterPro" id="IPR002774">
    <property type="entry name" value="Flagellin_arc-type"/>
</dbReference>
<name>A0A4D6H9N7_9EURY</name>
<keyword evidence="1" id="KW-0282">Flagellum</keyword>
<organism evidence="1 2">
    <name type="scientific">Halapricum salinum</name>
    <dbReference type="NCBI Taxonomy" id="1457250"/>
    <lineage>
        <taxon>Archaea</taxon>
        <taxon>Methanobacteriati</taxon>
        <taxon>Methanobacteriota</taxon>
        <taxon>Stenosarchaea group</taxon>
        <taxon>Halobacteria</taxon>
        <taxon>Halobacteriales</taxon>
        <taxon>Haloarculaceae</taxon>
        <taxon>Halapricum</taxon>
    </lineage>
</organism>
<dbReference type="KEGG" id="hsn:DV733_04890"/>
<dbReference type="GeneID" id="39847176"/>
<dbReference type="STRING" id="1457250.GCA_000755225_03282"/>
<gene>
    <name evidence="1" type="ORF">DV733_04890</name>
</gene>
<dbReference type="PANTHER" id="PTHR42200">
    <property type="entry name" value="ARCHAEAL FLAGELLA-RELATED PROTEIN F-RELATED"/>
    <property type="match status" value="1"/>
</dbReference>
<dbReference type="PANTHER" id="PTHR42200:SF2">
    <property type="entry name" value="ARCHAEAL FLAGELLA-RELATED PROTEIN F"/>
    <property type="match status" value="1"/>
</dbReference>
<sequence>MGFSVSGSAAIIFASLFIAFGMFYTASANSFESVSDAQQERADLNLDEQNTAIEITNATTSGGTLTVWVNNTGGSYVTLSGTSILVDNDLQTGWRSSAAVDGDGSTDLWSPGERLELSLSVETVPDRVKVITKTGIADTEVIN</sequence>
<dbReference type="Pfam" id="PF01917">
    <property type="entry name" value="Flagellin_arch-type"/>
    <property type="match status" value="1"/>
</dbReference>
<keyword evidence="2" id="KW-1185">Reference proteome</keyword>
<keyword evidence="1" id="KW-0969">Cilium</keyword>